<feature type="transmembrane region" description="Helical" evidence="6">
    <location>
        <begin position="107"/>
        <end position="126"/>
    </location>
</feature>
<feature type="transmembrane region" description="Helical" evidence="6">
    <location>
        <begin position="183"/>
        <end position="203"/>
    </location>
</feature>
<evidence type="ECO:0000256" key="4">
    <source>
        <dbReference type="ARBA" id="ARBA00022989"/>
    </source>
</evidence>
<feature type="transmembrane region" description="Helical" evidence="6">
    <location>
        <begin position="6"/>
        <end position="39"/>
    </location>
</feature>
<dbReference type="EMBL" id="JBHRTL010000025">
    <property type="protein sequence ID" value="MFC3156065.1"/>
    <property type="molecule type" value="Genomic_DNA"/>
</dbReference>
<dbReference type="RefSeq" id="WP_382417149.1">
    <property type="nucleotide sequence ID" value="NZ_AP031500.1"/>
</dbReference>
<keyword evidence="3 6" id="KW-0812">Transmembrane</keyword>
<evidence type="ECO:0000256" key="3">
    <source>
        <dbReference type="ARBA" id="ARBA00022692"/>
    </source>
</evidence>
<sequence length="268" mass="27012">MDWLWLLSYLALGAFTGVFAGLLGIGGGGIMVPVLSMMFAAQGFSAQHNVHLALGTSMAAIVPTAIASALAHHRRGGVVWPAVGGLAPGVLLGTFAATFVASFLSAAPLAIFFALFMSAVALYMIIGKPPRPDRTLPGPLGLGAVGTGIGGVSALVAIGGGSLTVPFLVWCNTPIARAVGTSAAVGLPIAAAGAAGYIVNGWGVDGLPDHTLGYVVWPAVLAMALMSFMTAPVGARLAHRLPVSALKRIFAVVMVLLAVKMLHGVLVG</sequence>
<proteinExistence type="inferred from homology"/>
<feature type="transmembrane region" description="Helical" evidence="6">
    <location>
        <begin position="249"/>
        <end position="267"/>
    </location>
</feature>
<keyword evidence="6" id="KW-1003">Cell membrane</keyword>
<evidence type="ECO:0000256" key="6">
    <source>
        <dbReference type="RuleBase" id="RU363041"/>
    </source>
</evidence>
<feature type="transmembrane region" description="Helical" evidence="6">
    <location>
        <begin position="146"/>
        <end position="171"/>
    </location>
</feature>
<comment type="caution">
    <text evidence="7">The sequence shown here is derived from an EMBL/GenBank/DDBJ whole genome shotgun (WGS) entry which is preliminary data.</text>
</comment>
<feature type="transmembrane region" description="Helical" evidence="6">
    <location>
        <begin position="51"/>
        <end position="72"/>
    </location>
</feature>
<feature type="transmembrane region" description="Helical" evidence="6">
    <location>
        <begin position="215"/>
        <end position="237"/>
    </location>
</feature>
<dbReference type="InterPro" id="IPR002781">
    <property type="entry name" value="TM_pro_TauE-like"/>
</dbReference>
<keyword evidence="5 6" id="KW-0472">Membrane</keyword>
<name>A0ABV7HVD1_9GAMM</name>
<gene>
    <name evidence="7" type="ORF">ACFOEB_12720</name>
</gene>
<comment type="similarity">
    <text evidence="2 6">Belongs to the 4-toluene sulfonate uptake permease (TSUP) (TC 2.A.102) family.</text>
</comment>
<dbReference type="Proteomes" id="UP001595548">
    <property type="component" value="Unassembled WGS sequence"/>
</dbReference>
<dbReference type="PANTHER" id="PTHR43483">
    <property type="entry name" value="MEMBRANE TRANSPORTER PROTEIN HI_0806-RELATED"/>
    <property type="match status" value="1"/>
</dbReference>
<evidence type="ECO:0000313" key="7">
    <source>
        <dbReference type="EMBL" id="MFC3156065.1"/>
    </source>
</evidence>
<comment type="subcellular location">
    <subcellularLocation>
        <location evidence="6">Cell membrane</location>
        <topology evidence="6">Multi-pass membrane protein</topology>
    </subcellularLocation>
    <subcellularLocation>
        <location evidence="1">Membrane</location>
        <topology evidence="1">Multi-pass membrane protein</topology>
    </subcellularLocation>
</comment>
<keyword evidence="4 6" id="KW-1133">Transmembrane helix</keyword>
<keyword evidence="8" id="KW-1185">Reference proteome</keyword>
<evidence type="ECO:0000256" key="5">
    <source>
        <dbReference type="ARBA" id="ARBA00023136"/>
    </source>
</evidence>
<protein>
    <recommendedName>
        <fullName evidence="6">Probable membrane transporter protein</fullName>
    </recommendedName>
</protein>
<dbReference type="Pfam" id="PF01925">
    <property type="entry name" value="TauE"/>
    <property type="match status" value="1"/>
</dbReference>
<accession>A0ABV7HVD1</accession>
<evidence type="ECO:0000313" key="8">
    <source>
        <dbReference type="Proteomes" id="UP001595548"/>
    </source>
</evidence>
<reference evidence="8" key="1">
    <citation type="journal article" date="2019" name="Int. J. Syst. Evol. Microbiol.">
        <title>The Global Catalogue of Microorganisms (GCM) 10K type strain sequencing project: providing services to taxonomists for standard genome sequencing and annotation.</title>
        <authorList>
            <consortium name="The Broad Institute Genomics Platform"/>
            <consortium name="The Broad Institute Genome Sequencing Center for Infectious Disease"/>
            <person name="Wu L."/>
            <person name="Ma J."/>
        </authorList>
    </citation>
    <scope>NUCLEOTIDE SEQUENCE [LARGE SCALE GENOMIC DNA]</scope>
    <source>
        <strain evidence="8">KCTC 52141</strain>
    </source>
</reference>
<organism evidence="7 8">
    <name type="scientific">Gilvimarinus japonicus</name>
    <dbReference type="NCBI Taxonomy" id="1796469"/>
    <lineage>
        <taxon>Bacteria</taxon>
        <taxon>Pseudomonadati</taxon>
        <taxon>Pseudomonadota</taxon>
        <taxon>Gammaproteobacteria</taxon>
        <taxon>Cellvibrionales</taxon>
        <taxon>Cellvibrionaceae</taxon>
        <taxon>Gilvimarinus</taxon>
    </lineage>
</organism>
<evidence type="ECO:0000256" key="2">
    <source>
        <dbReference type="ARBA" id="ARBA00009142"/>
    </source>
</evidence>
<evidence type="ECO:0000256" key="1">
    <source>
        <dbReference type="ARBA" id="ARBA00004141"/>
    </source>
</evidence>
<dbReference type="PANTHER" id="PTHR43483:SF3">
    <property type="entry name" value="MEMBRANE TRANSPORTER PROTEIN HI_0806-RELATED"/>
    <property type="match status" value="1"/>
</dbReference>
<feature type="transmembrane region" description="Helical" evidence="6">
    <location>
        <begin position="78"/>
        <end position="100"/>
    </location>
</feature>